<dbReference type="GO" id="GO:0005524">
    <property type="term" value="F:ATP binding"/>
    <property type="evidence" value="ECO:0007669"/>
    <property type="project" value="UniProtKB-KW"/>
</dbReference>
<dbReference type="Gene3D" id="3.30.565.10">
    <property type="entry name" value="Histidine kinase-like ATPase, C-terminal domain"/>
    <property type="match status" value="1"/>
</dbReference>
<dbReference type="GO" id="GO:0004674">
    <property type="term" value="F:protein serine/threonine kinase activity"/>
    <property type="evidence" value="ECO:0007669"/>
    <property type="project" value="UniProtKB-KW"/>
</dbReference>
<keyword evidence="5" id="KW-1185">Reference proteome</keyword>
<evidence type="ECO:0000313" key="4">
    <source>
        <dbReference type="EMBL" id="AGZ45900.1"/>
    </source>
</evidence>
<sequence>MRGSDATLVRPRFLHSAFFYDTDDAYSIALAAFVREGLARDEAVAVVSGRDHTGLLRDALGEDATEVRFLPAEDWYVRPVRTIAGWAHLLKATTASGRSGTRLVGHAPFTQGLQSWVRFESALNRSLDGLPGHLLCPYDRGALPDDAVLGAGRTHPRLHDGGDWVDSTGYESPEQLLIEVPEPPYPVAGEPIIAVPVTEAVADLRAQVRGRADAEGWLSPDRVENLVLALTEVATNGVRHGGEHRELRVWLTDTAVVCEVTDDGRVPPGPLAGYLPPRPGMIGGMGLWLVQQLCDAMAIHSADGVTRARFALRRDLP</sequence>
<evidence type="ECO:0000259" key="2">
    <source>
        <dbReference type="Pfam" id="PF13581"/>
    </source>
</evidence>
<dbReference type="PANTHER" id="PTHR35526:SF3">
    <property type="entry name" value="ANTI-SIGMA-F FACTOR RSBW"/>
    <property type="match status" value="1"/>
</dbReference>
<dbReference type="Pfam" id="PF13581">
    <property type="entry name" value="HATPase_c_2"/>
    <property type="match status" value="1"/>
</dbReference>
<dbReference type="CDD" id="cd16936">
    <property type="entry name" value="HATPase_RsbW-like"/>
    <property type="match status" value="1"/>
</dbReference>
<dbReference type="SUPFAM" id="SSF55874">
    <property type="entry name" value="ATPase domain of HSP90 chaperone/DNA topoisomerase II/histidine kinase"/>
    <property type="match status" value="1"/>
</dbReference>
<dbReference type="PANTHER" id="PTHR35526">
    <property type="entry name" value="ANTI-SIGMA-F FACTOR RSBW-RELATED"/>
    <property type="match status" value="1"/>
</dbReference>
<evidence type="ECO:0000256" key="1">
    <source>
        <dbReference type="ARBA" id="ARBA00022527"/>
    </source>
</evidence>
<dbReference type="InterPro" id="IPR036890">
    <property type="entry name" value="HATPase_C_sf"/>
</dbReference>
<dbReference type="Pfam" id="PF14417">
    <property type="entry name" value="MEDS"/>
    <property type="match status" value="1"/>
</dbReference>
<dbReference type="AlphaFoldDB" id="U5WD06"/>
<proteinExistence type="predicted"/>
<dbReference type="InterPro" id="IPR025847">
    <property type="entry name" value="MEDS_domain"/>
</dbReference>
<dbReference type="RefSeq" id="WP_023562235.1">
    <property type="nucleotide sequence ID" value="NC_022657.1"/>
</dbReference>
<dbReference type="NCBIfam" id="NF041045">
    <property type="entry name" value="RsbA_anti_sig"/>
    <property type="match status" value="1"/>
</dbReference>
<dbReference type="KEGG" id="afs:AFR_38230"/>
<dbReference type="Proteomes" id="UP000017746">
    <property type="component" value="Chromosome"/>
</dbReference>
<evidence type="ECO:0000313" key="5">
    <source>
        <dbReference type="Proteomes" id="UP000017746"/>
    </source>
</evidence>
<keyword evidence="1" id="KW-0723">Serine/threonine-protein kinase</keyword>
<dbReference type="InterPro" id="IPR003594">
    <property type="entry name" value="HATPase_dom"/>
</dbReference>
<keyword evidence="4" id="KW-0067">ATP-binding</keyword>
<name>U5WD06_9ACTN</name>
<keyword evidence="1" id="KW-0418">Kinase</keyword>
<evidence type="ECO:0000259" key="3">
    <source>
        <dbReference type="Pfam" id="PF14417"/>
    </source>
</evidence>
<protein>
    <submittedName>
        <fullName evidence="4">ATP-binding protein</fullName>
    </submittedName>
</protein>
<accession>U5WD06</accession>
<dbReference type="STRING" id="1246995.AFR_38230"/>
<dbReference type="InterPro" id="IPR047718">
    <property type="entry name" value="RsbA-like_anti_sig"/>
</dbReference>
<dbReference type="OrthoDB" id="4088450at2"/>
<dbReference type="InterPro" id="IPR050267">
    <property type="entry name" value="Anti-sigma-factor_SerPK"/>
</dbReference>
<reference evidence="4 5" key="1">
    <citation type="journal article" date="2014" name="J. Biotechnol.">
        <title>Complete genome sequence of the actinobacterium Actinoplanes friuliensis HAG 010964, producer of the lipopeptide antibiotic friulimycin.</title>
        <authorList>
            <person name="Ruckert C."/>
            <person name="Szczepanowski R."/>
            <person name="Albersmeier A."/>
            <person name="Goesmann A."/>
            <person name="Fischer N."/>
            <person name="Steinkamper A."/>
            <person name="Puhler A."/>
            <person name="Biener R."/>
            <person name="Schwartz D."/>
            <person name="Kalinowski J."/>
        </authorList>
    </citation>
    <scope>NUCLEOTIDE SEQUENCE [LARGE SCALE GENOMIC DNA]</scope>
    <source>
        <strain evidence="4 5">DSM 7358</strain>
    </source>
</reference>
<dbReference type="PATRIC" id="fig|1246995.3.peg.7734"/>
<organism evidence="4 5">
    <name type="scientific">Actinoplanes friuliensis DSM 7358</name>
    <dbReference type="NCBI Taxonomy" id="1246995"/>
    <lineage>
        <taxon>Bacteria</taxon>
        <taxon>Bacillati</taxon>
        <taxon>Actinomycetota</taxon>
        <taxon>Actinomycetes</taxon>
        <taxon>Micromonosporales</taxon>
        <taxon>Micromonosporaceae</taxon>
        <taxon>Actinoplanes</taxon>
    </lineage>
</organism>
<feature type="domain" description="MEDS" evidence="3">
    <location>
        <begin position="15"/>
        <end position="156"/>
    </location>
</feature>
<dbReference type="EMBL" id="CP006272">
    <property type="protein sequence ID" value="AGZ45900.1"/>
    <property type="molecule type" value="Genomic_DNA"/>
</dbReference>
<keyword evidence="1" id="KW-0808">Transferase</keyword>
<feature type="domain" description="Histidine kinase/HSP90-like ATPase" evidence="2">
    <location>
        <begin position="199"/>
        <end position="306"/>
    </location>
</feature>
<gene>
    <name evidence="4" type="ORF">AFR_38230</name>
</gene>
<dbReference type="HOGENOM" id="CLU_072253_0_0_11"/>
<keyword evidence="4" id="KW-0547">Nucleotide-binding</keyword>
<dbReference type="eggNOG" id="COG2172">
    <property type="taxonomic scope" value="Bacteria"/>
</dbReference>